<accession>A0A6C0J0Q8</accession>
<keyword evidence="2" id="KW-0472">Membrane</keyword>
<organism evidence="3">
    <name type="scientific">viral metagenome</name>
    <dbReference type="NCBI Taxonomy" id="1070528"/>
    <lineage>
        <taxon>unclassified sequences</taxon>
        <taxon>metagenomes</taxon>
        <taxon>organismal metagenomes</taxon>
    </lineage>
</organism>
<dbReference type="EMBL" id="MN740292">
    <property type="protein sequence ID" value="QHT98439.1"/>
    <property type="molecule type" value="Genomic_DNA"/>
</dbReference>
<protein>
    <submittedName>
        <fullName evidence="3">Uncharacterized protein</fullName>
    </submittedName>
</protein>
<reference evidence="3" key="1">
    <citation type="journal article" date="2020" name="Nature">
        <title>Giant virus diversity and host interactions through global metagenomics.</title>
        <authorList>
            <person name="Schulz F."/>
            <person name="Roux S."/>
            <person name="Paez-Espino D."/>
            <person name="Jungbluth S."/>
            <person name="Walsh D.A."/>
            <person name="Denef V.J."/>
            <person name="McMahon K.D."/>
            <person name="Konstantinidis K.T."/>
            <person name="Eloe-Fadrosh E.A."/>
            <person name="Kyrpides N.C."/>
            <person name="Woyke T."/>
        </authorList>
    </citation>
    <scope>NUCLEOTIDE SEQUENCE</scope>
    <source>
        <strain evidence="3">GVMAG-M-3300025652-16</strain>
    </source>
</reference>
<feature type="transmembrane region" description="Helical" evidence="2">
    <location>
        <begin position="145"/>
        <end position="162"/>
    </location>
</feature>
<keyword evidence="2" id="KW-1133">Transmembrane helix</keyword>
<feature type="region of interest" description="Disordered" evidence="1">
    <location>
        <begin position="1"/>
        <end position="97"/>
    </location>
</feature>
<keyword evidence="2" id="KW-0812">Transmembrane</keyword>
<sequence length="169" mass="18160">MASDRMTTMNLADDGEGMVPLTDKPSTAFVPNQAYNQPEKNVSQSKETMDSTPINDIMMDPPQMTEEPRMQGMMPQMTAPQPQGMHAANGQAEKPESKNPLNLTDEQMAAALVAACTALAVSKPIQDKLATSIPKFLNEQGGRSMVGLATTGVVAGIAFYIVKDYVIKP</sequence>
<feature type="compositionally biased region" description="Polar residues" evidence="1">
    <location>
        <begin position="29"/>
        <end position="54"/>
    </location>
</feature>
<dbReference type="Pfam" id="PF19105">
    <property type="entry name" value="DUF5792"/>
    <property type="match status" value="1"/>
</dbReference>
<proteinExistence type="predicted"/>
<evidence type="ECO:0000313" key="3">
    <source>
        <dbReference type="EMBL" id="QHT98439.1"/>
    </source>
</evidence>
<evidence type="ECO:0000256" key="2">
    <source>
        <dbReference type="SAM" id="Phobius"/>
    </source>
</evidence>
<feature type="compositionally biased region" description="Polar residues" evidence="1">
    <location>
        <begin position="1"/>
        <end position="10"/>
    </location>
</feature>
<evidence type="ECO:0000256" key="1">
    <source>
        <dbReference type="SAM" id="MobiDB-lite"/>
    </source>
</evidence>
<dbReference type="InterPro" id="IPR043810">
    <property type="entry name" value="DUF5792"/>
</dbReference>
<dbReference type="AlphaFoldDB" id="A0A6C0J0Q8"/>
<name>A0A6C0J0Q8_9ZZZZ</name>